<feature type="compositionally biased region" description="Pro residues" evidence="1">
    <location>
        <begin position="112"/>
        <end position="122"/>
    </location>
</feature>
<organism evidence="3 4">
    <name type="scientific">Pisolithus tinctorius Marx 270</name>
    <dbReference type="NCBI Taxonomy" id="870435"/>
    <lineage>
        <taxon>Eukaryota</taxon>
        <taxon>Fungi</taxon>
        <taxon>Dikarya</taxon>
        <taxon>Basidiomycota</taxon>
        <taxon>Agaricomycotina</taxon>
        <taxon>Agaricomycetes</taxon>
        <taxon>Agaricomycetidae</taxon>
        <taxon>Boletales</taxon>
        <taxon>Sclerodermatineae</taxon>
        <taxon>Pisolithaceae</taxon>
        <taxon>Pisolithus</taxon>
    </lineage>
</organism>
<evidence type="ECO:0000313" key="3">
    <source>
        <dbReference type="EMBL" id="KIO06536.1"/>
    </source>
</evidence>
<keyword evidence="4" id="KW-1185">Reference proteome</keyword>
<evidence type="ECO:0000313" key="4">
    <source>
        <dbReference type="Proteomes" id="UP000054217"/>
    </source>
</evidence>
<dbReference type="EMBL" id="KN831963">
    <property type="protein sequence ID" value="KIO06536.1"/>
    <property type="molecule type" value="Genomic_DNA"/>
</dbReference>
<feature type="chain" id="PRO_5002180446" evidence="2">
    <location>
        <begin position="27"/>
        <end position="122"/>
    </location>
</feature>
<reference evidence="3 4" key="1">
    <citation type="submission" date="2014-04" db="EMBL/GenBank/DDBJ databases">
        <authorList>
            <consortium name="DOE Joint Genome Institute"/>
            <person name="Kuo A."/>
            <person name="Kohler A."/>
            <person name="Costa M.D."/>
            <person name="Nagy L.G."/>
            <person name="Floudas D."/>
            <person name="Copeland A."/>
            <person name="Barry K.W."/>
            <person name="Cichocki N."/>
            <person name="Veneault-Fourrey C."/>
            <person name="LaButti K."/>
            <person name="Lindquist E.A."/>
            <person name="Lipzen A."/>
            <person name="Lundell T."/>
            <person name="Morin E."/>
            <person name="Murat C."/>
            <person name="Sun H."/>
            <person name="Tunlid A."/>
            <person name="Henrissat B."/>
            <person name="Grigoriev I.V."/>
            <person name="Hibbett D.S."/>
            <person name="Martin F."/>
            <person name="Nordberg H.P."/>
            <person name="Cantor M.N."/>
            <person name="Hua S.X."/>
        </authorList>
    </citation>
    <scope>NUCLEOTIDE SEQUENCE [LARGE SCALE GENOMIC DNA]</scope>
    <source>
        <strain evidence="3 4">Marx 270</strain>
    </source>
</reference>
<reference evidence="4" key="2">
    <citation type="submission" date="2015-01" db="EMBL/GenBank/DDBJ databases">
        <title>Evolutionary Origins and Diversification of the Mycorrhizal Mutualists.</title>
        <authorList>
            <consortium name="DOE Joint Genome Institute"/>
            <consortium name="Mycorrhizal Genomics Consortium"/>
            <person name="Kohler A."/>
            <person name="Kuo A."/>
            <person name="Nagy L.G."/>
            <person name="Floudas D."/>
            <person name="Copeland A."/>
            <person name="Barry K.W."/>
            <person name="Cichocki N."/>
            <person name="Veneault-Fourrey C."/>
            <person name="LaButti K."/>
            <person name="Lindquist E.A."/>
            <person name="Lipzen A."/>
            <person name="Lundell T."/>
            <person name="Morin E."/>
            <person name="Murat C."/>
            <person name="Riley R."/>
            <person name="Ohm R."/>
            <person name="Sun H."/>
            <person name="Tunlid A."/>
            <person name="Henrissat B."/>
            <person name="Grigoriev I.V."/>
            <person name="Hibbett D.S."/>
            <person name="Martin F."/>
        </authorList>
    </citation>
    <scope>NUCLEOTIDE SEQUENCE [LARGE SCALE GENOMIC DNA]</scope>
    <source>
        <strain evidence="4">Marx 270</strain>
    </source>
</reference>
<feature type="signal peptide" evidence="2">
    <location>
        <begin position="1"/>
        <end position="26"/>
    </location>
</feature>
<feature type="compositionally biased region" description="Polar residues" evidence="1">
    <location>
        <begin position="89"/>
        <end position="108"/>
    </location>
</feature>
<proteinExistence type="predicted"/>
<dbReference type="Proteomes" id="UP000054217">
    <property type="component" value="Unassembled WGS sequence"/>
</dbReference>
<dbReference type="AlphaFoldDB" id="A0A0C3PEB0"/>
<feature type="region of interest" description="Disordered" evidence="1">
    <location>
        <begin position="89"/>
        <end position="122"/>
    </location>
</feature>
<protein>
    <submittedName>
        <fullName evidence="3">Uncharacterized protein</fullName>
    </submittedName>
</protein>
<dbReference type="InParanoid" id="A0A0C3PEB0"/>
<accession>A0A0C3PEB0</accession>
<evidence type="ECO:0000256" key="2">
    <source>
        <dbReference type="SAM" id="SignalP"/>
    </source>
</evidence>
<keyword evidence="2" id="KW-0732">Signal</keyword>
<gene>
    <name evidence="3" type="ORF">M404DRAFT_24739</name>
</gene>
<dbReference type="HOGENOM" id="CLU_2027681_0_0_1"/>
<sequence>MTCWSPVHAWLCQVLWSLSKLNSCCPRQPPQSLANLRKLSGLFQGAQHPALPLPASGLHLATPGYPSLSVSPPAYTVLASGCQPTSWMAPQVTSSHPKPLQHLQTGLQPATPALPNPRPVSL</sequence>
<evidence type="ECO:0000256" key="1">
    <source>
        <dbReference type="SAM" id="MobiDB-lite"/>
    </source>
</evidence>
<name>A0A0C3PEB0_PISTI</name>